<dbReference type="GO" id="GO:0015087">
    <property type="term" value="F:cobalt ion transmembrane transporter activity"/>
    <property type="evidence" value="ECO:0007669"/>
    <property type="project" value="TreeGrafter"/>
</dbReference>
<dbReference type="OrthoDB" id="9803484at2"/>
<dbReference type="GO" id="GO:0050897">
    <property type="term" value="F:cobalt ion binding"/>
    <property type="evidence" value="ECO:0007669"/>
    <property type="project" value="TreeGrafter"/>
</dbReference>
<keyword evidence="13" id="KW-1185">Reference proteome</keyword>
<keyword evidence="6 11" id="KW-0812">Transmembrane</keyword>
<protein>
    <submittedName>
        <fullName evidence="12">Zinc transport protein ZntB</fullName>
    </submittedName>
</protein>
<dbReference type="Gene3D" id="3.30.460.20">
    <property type="entry name" value="CorA soluble domain-like"/>
    <property type="match status" value="1"/>
</dbReference>
<organism evidence="12 13">
    <name type="scientific">Mucisphaera calidilacus</name>
    <dbReference type="NCBI Taxonomy" id="2527982"/>
    <lineage>
        <taxon>Bacteria</taxon>
        <taxon>Pseudomonadati</taxon>
        <taxon>Planctomycetota</taxon>
        <taxon>Phycisphaerae</taxon>
        <taxon>Phycisphaerales</taxon>
        <taxon>Phycisphaeraceae</taxon>
        <taxon>Mucisphaera</taxon>
    </lineage>
</organism>
<keyword evidence="9" id="KW-0406">Ion transport</keyword>
<dbReference type="InterPro" id="IPR045861">
    <property type="entry name" value="CorA_cytoplasmic_dom"/>
</dbReference>
<dbReference type="Proteomes" id="UP000320386">
    <property type="component" value="Chromosome"/>
</dbReference>
<keyword evidence="3" id="KW-0813">Transport</keyword>
<dbReference type="GO" id="GO:0015095">
    <property type="term" value="F:magnesium ion transmembrane transporter activity"/>
    <property type="evidence" value="ECO:0007669"/>
    <property type="project" value="TreeGrafter"/>
</dbReference>
<keyword evidence="5" id="KW-0997">Cell inner membrane</keyword>
<keyword evidence="10 11" id="KW-0472">Membrane</keyword>
<dbReference type="GO" id="GO:0000287">
    <property type="term" value="F:magnesium ion binding"/>
    <property type="evidence" value="ECO:0007669"/>
    <property type="project" value="TreeGrafter"/>
</dbReference>
<dbReference type="Gene3D" id="1.20.58.340">
    <property type="entry name" value="Magnesium transport protein CorA, transmembrane region"/>
    <property type="match status" value="2"/>
</dbReference>
<dbReference type="KEGG" id="mcad:Pan265_17190"/>
<evidence type="ECO:0000313" key="12">
    <source>
        <dbReference type="EMBL" id="QDU71863.1"/>
    </source>
</evidence>
<keyword evidence="7" id="KW-0862">Zinc</keyword>
<keyword evidence="4" id="KW-1003">Cell membrane</keyword>
<evidence type="ECO:0000256" key="7">
    <source>
        <dbReference type="ARBA" id="ARBA00022833"/>
    </source>
</evidence>
<dbReference type="CDD" id="cd12833">
    <property type="entry name" value="ZntB-like_1"/>
    <property type="match status" value="1"/>
</dbReference>
<accession>A0A518BY08</accession>
<feature type="transmembrane region" description="Helical" evidence="11">
    <location>
        <begin position="298"/>
        <end position="323"/>
    </location>
</feature>
<dbReference type="PANTHER" id="PTHR46494">
    <property type="entry name" value="CORA FAMILY METAL ION TRANSPORTER (EUROFUNG)"/>
    <property type="match status" value="1"/>
</dbReference>
<keyword evidence="8 11" id="KW-1133">Transmembrane helix</keyword>
<evidence type="ECO:0000256" key="1">
    <source>
        <dbReference type="ARBA" id="ARBA00004651"/>
    </source>
</evidence>
<evidence type="ECO:0000256" key="2">
    <source>
        <dbReference type="ARBA" id="ARBA00009765"/>
    </source>
</evidence>
<evidence type="ECO:0000256" key="5">
    <source>
        <dbReference type="ARBA" id="ARBA00022519"/>
    </source>
</evidence>
<dbReference type="SUPFAM" id="SSF143865">
    <property type="entry name" value="CorA soluble domain-like"/>
    <property type="match status" value="1"/>
</dbReference>
<proteinExistence type="inferred from homology"/>
<evidence type="ECO:0000256" key="10">
    <source>
        <dbReference type="ARBA" id="ARBA00023136"/>
    </source>
</evidence>
<dbReference type="PANTHER" id="PTHR46494:SF3">
    <property type="entry name" value="ZINC TRANSPORT PROTEIN ZNTB"/>
    <property type="match status" value="1"/>
</dbReference>
<evidence type="ECO:0000313" key="13">
    <source>
        <dbReference type="Proteomes" id="UP000320386"/>
    </source>
</evidence>
<dbReference type="SUPFAM" id="SSF144083">
    <property type="entry name" value="Magnesium transport protein CorA, transmembrane region"/>
    <property type="match status" value="1"/>
</dbReference>
<dbReference type="Pfam" id="PF01544">
    <property type="entry name" value="CorA"/>
    <property type="match status" value="1"/>
</dbReference>
<dbReference type="GO" id="GO:0005886">
    <property type="term" value="C:plasma membrane"/>
    <property type="evidence" value="ECO:0007669"/>
    <property type="project" value="UniProtKB-SubCell"/>
</dbReference>
<evidence type="ECO:0000256" key="11">
    <source>
        <dbReference type="SAM" id="Phobius"/>
    </source>
</evidence>
<evidence type="ECO:0000256" key="8">
    <source>
        <dbReference type="ARBA" id="ARBA00022989"/>
    </source>
</evidence>
<evidence type="ECO:0000256" key="3">
    <source>
        <dbReference type="ARBA" id="ARBA00022448"/>
    </source>
</evidence>
<name>A0A518BY08_9BACT</name>
<sequence length="330" mass="36970">MNDPVADGLIHAFVIDDAGTINQLASDALDDWRGEQGTLWAHFDRSKPATGRWLRDRSGLDGMVREALLAEDTRPRVTIVGEGAVVILRGVNLNPGAQPDDMISLRMWVDRHRLLSMRFPKLAAVGDVRERLLAGDDLLTSGALLAGLAIAMTDRMAQVMANLRELLDDFEEQTVEGFRPSLLEALGPVRRQVIVLRRYLSPQRDALIQLTESTLTWLTQEDRARLREALDRTTRFVEDLDSLRDRFVYVQEEMMAWQSQQLNTTMYLLSIVSTVFLPLSFLTGVLGMNVAGLPGTEVWWAFGGVVIVMIAMALAEVGVLWWWGLIGRRG</sequence>
<evidence type="ECO:0000256" key="6">
    <source>
        <dbReference type="ARBA" id="ARBA00022692"/>
    </source>
</evidence>
<dbReference type="RefSeq" id="WP_145446060.1">
    <property type="nucleotide sequence ID" value="NZ_CP036280.1"/>
</dbReference>
<gene>
    <name evidence="12" type="primary">zntB</name>
    <name evidence="12" type="ORF">Pan265_17190</name>
</gene>
<dbReference type="InterPro" id="IPR002523">
    <property type="entry name" value="MgTranspt_CorA/ZnTranspt_ZntB"/>
</dbReference>
<dbReference type="InterPro" id="IPR045863">
    <property type="entry name" value="CorA_TM1_TM2"/>
</dbReference>
<evidence type="ECO:0000256" key="4">
    <source>
        <dbReference type="ARBA" id="ARBA00022475"/>
    </source>
</evidence>
<comment type="subcellular location">
    <subcellularLocation>
        <location evidence="1">Cell membrane</location>
        <topology evidence="1">Multi-pass membrane protein</topology>
    </subcellularLocation>
</comment>
<comment type="similarity">
    <text evidence="2">Belongs to the CorA metal ion transporter (MIT) (TC 1.A.35) family.</text>
</comment>
<evidence type="ECO:0000256" key="9">
    <source>
        <dbReference type="ARBA" id="ARBA00023065"/>
    </source>
</evidence>
<dbReference type="AlphaFoldDB" id="A0A518BY08"/>
<dbReference type="EMBL" id="CP036280">
    <property type="protein sequence ID" value="QDU71863.1"/>
    <property type="molecule type" value="Genomic_DNA"/>
</dbReference>
<reference evidence="12 13" key="1">
    <citation type="submission" date="2019-02" db="EMBL/GenBank/DDBJ databases">
        <title>Deep-cultivation of Planctomycetes and their phenomic and genomic characterization uncovers novel biology.</title>
        <authorList>
            <person name="Wiegand S."/>
            <person name="Jogler M."/>
            <person name="Boedeker C."/>
            <person name="Pinto D."/>
            <person name="Vollmers J."/>
            <person name="Rivas-Marin E."/>
            <person name="Kohn T."/>
            <person name="Peeters S.H."/>
            <person name="Heuer A."/>
            <person name="Rast P."/>
            <person name="Oberbeckmann S."/>
            <person name="Bunk B."/>
            <person name="Jeske O."/>
            <person name="Meyerdierks A."/>
            <person name="Storesund J.E."/>
            <person name="Kallscheuer N."/>
            <person name="Luecker S."/>
            <person name="Lage O.M."/>
            <person name="Pohl T."/>
            <person name="Merkel B.J."/>
            <person name="Hornburger P."/>
            <person name="Mueller R.-W."/>
            <person name="Bruemmer F."/>
            <person name="Labrenz M."/>
            <person name="Spormann A.M."/>
            <person name="Op den Camp H."/>
            <person name="Overmann J."/>
            <person name="Amann R."/>
            <person name="Jetten M.S.M."/>
            <person name="Mascher T."/>
            <person name="Medema M.H."/>
            <person name="Devos D.P."/>
            <person name="Kaster A.-K."/>
            <person name="Ovreas L."/>
            <person name="Rohde M."/>
            <person name="Galperin M.Y."/>
            <person name="Jogler C."/>
        </authorList>
    </citation>
    <scope>NUCLEOTIDE SEQUENCE [LARGE SCALE GENOMIC DNA]</scope>
    <source>
        <strain evidence="12 13">Pan265</strain>
    </source>
</reference>
<feature type="transmembrane region" description="Helical" evidence="11">
    <location>
        <begin position="264"/>
        <end position="286"/>
    </location>
</feature>